<sequence length="567" mass="61285">MNLARQLNYNIRSEVKNLKKIVRDPVLTAAILFVILSLFIFIIVPLLTILQQSIYSNDGSISFSAYARVFSSSENLKALANTLFLATVVGILSTIAGFLFAYCFAYLKTAGKKIFNFIAILPMISPPFSVALSIILLFGSRGLISNTLLGLRDSNIYGLKGLIVVQSLSFFPIAYLLLVGMFKSIDPAVEEAARNLGASKWKTFKRVTLPLVTPGIANAFLLVFIKSVADFANPMAIGGNFQTLATQIYIQAIGNYDMQGGAAVAVILLDISIILFIISKYWVEKKVYVTVTGKAARARTLIADRSVVWPVAGICYAMSLVVILLYALIPIGSVIKLWGINYSLTLDHYRYAINVGGKAIFDTTWLSLVATPITGVLGMIIAYLVVRKNFIGKGFINFASLLSIAVPGTVVGIGFILAFNTKPLVLTGTAAILVIAFIIRSIPVGIRAGVSSLQQIDPSIEEAAANLGSSSTQVFTKITLPLIKSAFFSGLVYSFIRSMTSISAVIFLITAKYNLLTVAVLDQVESGKFGVASAFSTILICIVYVAIIIMNRVLEYVGASDKKIELT</sequence>
<comment type="similarity">
    <text evidence="5">Belongs to the binding-protein-dependent transport system permease family.</text>
</comment>
<keyword evidence="8" id="KW-1185">Reference proteome</keyword>
<feature type="transmembrane region" description="Helical" evidence="5">
    <location>
        <begin position="529"/>
        <end position="554"/>
    </location>
</feature>
<organism evidence="7 8">
    <name type="scientific">Anaerosporomusa subterranea</name>
    <dbReference type="NCBI Taxonomy" id="1794912"/>
    <lineage>
        <taxon>Bacteria</taxon>
        <taxon>Bacillati</taxon>
        <taxon>Bacillota</taxon>
        <taxon>Negativicutes</taxon>
        <taxon>Acetonemataceae</taxon>
        <taxon>Anaerosporomusa</taxon>
    </lineage>
</organism>
<feature type="transmembrane region" description="Helical" evidence="5">
    <location>
        <begin position="365"/>
        <end position="386"/>
    </location>
</feature>
<dbReference type="InterPro" id="IPR035906">
    <property type="entry name" value="MetI-like_sf"/>
</dbReference>
<evidence type="ECO:0000259" key="6">
    <source>
        <dbReference type="PROSITE" id="PS50928"/>
    </source>
</evidence>
<comment type="subcellular location">
    <subcellularLocation>
        <location evidence="5">Cell membrane</location>
        <topology evidence="5">Multi-pass membrane protein</topology>
    </subcellularLocation>
    <subcellularLocation>
        <location evidence="1">Membrane</location>
        <topology evidence="1">Multi-pass membrane protein</topology>
    </subcellularLocation>
</comment>
<feature type="transmembrane region" description="Helical" evidence="5">
    <location>
        <begin position="159"/>
        <end position="182"/>
    </location>
</feature>
<feature type="transmembrane region" description="Helical" evidence="5">
    <location>
        <begin position="486"/>
        <end position="509"/>
    </location>
</feature>
<dbReference type="AlphaFoldDB" id="A0A154BMW2"/>
<dbReference type="RefSeq" id="WP_066245031.1">
    <property type="nucleotide sequence ID" value="NZ_LSGP01000025.1"/>
</dbReference>
<feature type="transmembrane region" description="Helical" evidence="5">
    <location>
        <begin position="26"/>
        <end position="50"/>
    </location>
</feature>
<feature type="domain" description="ABC transmembrane type-1" evidence="6">
    <location>
        <begin position="79"/>
        <end position="279"/>
    </location>
</feature>
<dbReference type="Proteomes" id="UP000076268">
    <property type="component" value="Unassembled WGS sequence"/>
</dbReference>
<evidence type="ECO:0000256" key="5">
    <source>
        <dbReference type="RuleBase" id="RU363032"/>
    </source>
</evidence>
<evidence type="ECO:0000256" key="2">
    <source>
        <dbReference type="ARBA" id="ARBA00022692"/>
    </source>
</evidence>
<evidence type="ECO:0000256" key="3">
    <source>
        <dbReference type="ARBA" id="ARBA00022989"/>
    </source>
</evidence>
<dbReference type="CDD" id="cd06261">
    <property type="entry name" value="TM_PBP2"/>
    <property type="match status" value="2"/>
</dbReference>
<reference evidence="7 8" key="1">
    <citation type="submission" date="2016-02" db="EMBL/GenBank/DDBJ databases">
        <title>Anaerosporomusa subterraneum gen. nov., sp. nov., a spore-forming obligate anaerobe isolated from saprolite.</title>
        <authorList>
            <person name="Choi J.K."/>
            <person name="Shah M."/>
            <person name="Yee N."/>
        </authorList>
    </citation>
    <scope>NUCLEOTIDE SEQUENCE [LARGE SCALE GENOMIC DNA]</scope>
    <source>
        <strain evidence="7 8">RU4</strain>
    </source>
</reference>
<gene>
    <name evidence="7" type="ORF">AXX12_14355</name>
</gene>
<feature type="transmembrane region" description="Helical" evidence="5">
    <location>
        <begin position="307"/>
        <end position="329"/>
    </location>
</feature>
<evidence type="ECO:0000313" key="7">
    <source>
        <dbReference type="EMBL" id="KYZ75333.1"/>
    </source>
</evidence>
<evidence type="ECO:0000256" key="4">
    <source>
        <dbReference type="ARBA" id="ARBA00023136"/>
    </source>
</evidence>
<dbReference type="GO" id="GO:0055085">
    <property type="term" value="P:transmembrane transport"/>
    <property type="evidence" value="ECO:0007669"/>
    <property type="project" value="InterPro"/>
</dbReference>
<name>A0A154BMW2_ANASB</name>
<keyword evidence="3 5" id="KW-1133">Transmembrane helix</keyword>
<feature type="transmembrane region" description="Helical" evidence="5">
    <location>
        <begin position="114"/>
        <end position="139"/>
    </location>
</feature>
<proteinExistence type="inferred from homology"/>
<dbReference type="STRING" id="1794912.AXX12_14355"/>
<evidence type="ECO:0000256" key="1">
    <source>
        <dbReference type="ARBA" id="ARBA00004141"/>
    </source>
</evidence>
<dbReference type="SUPFAM" id="SSF161098">
    <property type="entry name" value="MetI-like"/>
    <property type="match status" value="2"/>
</dbReference>
<dbReference type="InterPro" id="IPR000515">
    <property type="entry name" value="MetI-like"/>
</dbReference>
<dbReference type="Gene3D" id="1.10.3720.10">
    <property type="entry name" value="MetI-like"/>
    <property type="match status" value="2"/>
</dbReference>
<feature type="transmembrane region" description="Helical" evidence="5">
    <location>
        <begin position="425"/>
        <end position="446"/>
    </location>
</feature>
<dbReference type="PANTHER" id="PTHR43496">
    <property type="entry name" value="PROTEIN LPLB"/>
    <property type="match status" value="1"/>
</dbReference>
<dbReference type="PROSITE" id="PS50928">
    <property type="entry name" value="ABC_TM1"/>
    <property type="match status" value="2"/>
</dbReference>
<dbReference type="EMBL" id="LSGP01000025">
    <property type="protein sequence ID" value="KYZ75333.1"/>
    <property type="molecule type" value="Genomic_DNA"/>
</dbReference>
<accession>A0A154BMW2</accession>
<protein>
    <submittedName>
        <fullName evidence="7">ABC transporter permease</fullName>
    </submittedName>
</protein>
<keyword evidence="2 5" id="KW-0812">Transmembrane</keyword>
<dbReference type="GO" id="GO:0005886">
    <property type="term" value="C:plasma membrane"/>
    <property type="evidence" value="ECO:0007669"/>
    <property type="project" value="UniProtKB-SubCell"/>
</dbReference>
<dbReference type="PANTHER" id="PTHR43496:SF1">
    <property type="entry name" value="POLYGALACTURONAN_RHAMNOGALACTURONAN TRANSPORT SYSTEM PERMEASE PROTEIN YTEP"/>
    <property type="match status" value="1"/>
</dbReference>
<keyword evidence="4 5" id="KW-0472">Membrane</keyword>
<feature type="domain" description="ABC transmembrane type-1" evidence="6">
    <location>
        <begin position="360"/>
        <end position="550"/>
    </location>
</feature>
<dbReference type="Pfam" id="PF00528">
    <property type="entry name" value="BPD_transp_1"/>
    <property type="match status" value="2"/>
</dbReference>
<feature type="transmembrane region" description="Helical" evidence="5">
    <location>
        <begin position="83"/>
        <end position="107"/>
    </location>
</feature>
<comment type="caution">
    <text evidence="7">The sequence shown here is derived from an EMBL/GenBank/DDBJ whole genome shotgun (WGS) entry which is preliminary data.</text>
</comment>
<feature type="transmembrane region" description="Helical" evidence="5">
    <location>
        <begin position="398"/>
        <end position="419"/>
    </location>
</feature>
<evidence type="ECO:0000313" key="8">
    <source>
        <dbReference type="Proteomes" id="UP000076268"/>
    </source>
</evidence>
<feature type="transmembrane region" description="Helical" evidence="5">
    <location>
        <begin position="260"/>
        <end position="278"/>
    </location>
</feature>
<feature type="transmembrane region" description="Helical" evidence="5">
    <location>
        <begin position="203"/>
        <end position="225"/>
    </location>
</feature>
<keyword evidence="5" id="KW-0813">Transport</keyword>
<dbReference type="OrthoDB" id="57323at2"/>